<dbReference type="EMBL" id="KY684083">
    <property type="protein sequence ID" value="ARF08060.1"/>
    <property type="molecule type" value="Genomic_DNA"/>
</dbReference>
<gene>
    <name evidence="1" type="ORF">Catovirus_1_110</name>
</gene>
<accession>A0A1V0S8M6</accession>
<proteinExistence type="predicted"/>
<protein>
    <submittedName>
        <fullName evidence="1">Uncharacterized protein</fullName>
    </submittedName>
</protein>
<evidence type="ECO:0000313" key="1">
    <source>
        <dbReference type="EMBL" id="ARF08060.1"/>
    </source>
</evidence>
<reference evidence="1" key="1">
    <citation type="journal article" date="2017" name="Science">
        <title>Giant viruses with an expanded complement of translation system components.</title>
        <authorList>
            <person name="Schulz F."/>
            <person name="Yutin N."/>
            <person name="Ivanova N.N."/>
            <person name="Ortega D.R."/>
            <person name="Lee T.K."/>
            <person name="Vierheilig J."/>
            <person name="Daims H."/>
            <person name="Horn M."/>
            <person name="Wagner M."/>
            <person name="Jensen G.J."/>
            <person name="Kyrpides N.C."/>
            <person name="Koonin E.V."/>
            <person name="Woyke T."/>
        </authorList>
    </citation>
    <scope>NUCLEOTIDE SEQUENCE</scope>
    <source>
        <strain evidence="1">CTV1</strain>
    </source>
</reference>
<sequence length="173" mass="20565">METYPTIKINNKEYYWANDKHNIDKSLFIGCRNNIRNIIDKKNINEKDYVFAYDKEGKLIISNIKYCKAKLYLSKDWCVNNVPNLSNDNKEDKLPPKVNLEEDQVFIDSEGNKSNITMRGERSYDKCYFKVEDISEIFEMKSLKKNILDKNTKYMINKHYKIFTCTNPQKMGQ</sequence>
<name>A0A1V0S8M6_9VIRU</name>
<organism evidence="1">
    <name type="scientific">Catovirus CTV1</name>
    <dbReference type="NCBI Taxonomy" id="1977631"/>
    <lineage>
        <taxon>Viruses</taxon>
        <taxon>Varidnaviria</taxon>
        <taxon>Bamfordvirae</taxon>
        <taxon>Nucleocytoviricota</taxon>
        <taxon>Megaviricetes</taxon>
        <taxon>Imitervirales</taxon>
        <taxon>Mimiviridae</taxon>
        <taxon>Klosneuvirinae</taxon>
        <taxon>Catovirus</taxon>
    </lineage>
</organism>